<dbReference type="PANTHER" id="PTHR32322:SF2">
    <property type="entry name" value="EAMA DOMAIN-CONTAINING PROTEIN"/>
    <property type="match status" value="1"/>
</dbReference>
<accession>A0A437Q4B2</accession>
<evidence type="ECO:0000256" key="5">
    <source>
        <dbReference type="ARBA" id="ARBA00023136"/>
    </source>
</evidence>
<feature type="transmembrane region" description="Helical" evidence="6">
    <location>
        <begin position="48"/>
        <end position="69"/>
    </location>
</feature>
<evidence type="ECO:0000256" key="2">
    <source>
        <dbReference type="ARBA" id="ARBA00007362"/>
    </source>
</evidence>
<evidence type="ECO:0000256" key="3">
    <source>
        <dbReference type="ARBA" id="ARBA00022692"/>
    </source>
</evidence>
<feature type="transmembrane region" description="Helical" evidence="6">
    <location>
        <begin position="106"/>
        <end position="127"/>
    </location>
</feature>
<dbReference type="EMBL" id="SACQ01000010">
    <property type="protein sequence ID" value="RVU29360.1"/>
    <property type="molecule type" value="Genomic_DNA"/>
</dbReference>
<name>A0A437Q4B2_9GAMM</name>
<dbReference type="InterPro" id="IPR000620">
    <property type="entry name" value="EamA_dom"/>
</dbReference>
<dbReference type="AlphaFoldDB" id="A0A437Q4B2"/>
<keyword evidence="3 6" id="KW-0812">Transmembrane</keyword>
<dbReference type="PANTHER" id="PTHR32322">
    <property type="entry name" value="INNER MEMBRANE TRANSPORTER"/>
    <property type="match status" value="1"/>
</dbReference>
<evidence type="ECO:0000256" key="4">
    <source>
        <dbReference type="ARBA" id="ARBA00022989"/>
    </source>
</evidence>
<protein>
    <submittedName>
        <fullName evidence="8">DMT family transporter</fullName>
    </submittedName>
</protein>
<evidence type="ECO:0000259" key="7">
    <source>
        <dbReference type="Pfam" id="PF00892"/>
    </source>
</evidence>
<comment type="subcellular location">
    <subcellularLocation>
        <location evidence="1">Membrane</location>
        <topology evidence="1">Multi-pass membrane protein</topology>
    </subcellularLocation>
</comment>
<feature type="domain" description="EamA" evidence="7">
    <location>
        <begin position="161"/>
        <end position="289"/>
    </location>
</feature>
<feature type="transmembrane region" description="Helical" evidence="6">
    <location>
        <begin position="81"/>
        <end position="100"/>
    </location>
</feature>
<evidence type="ECO:0000313" key="8">
    <source>
        <dbReference type="EMBL" id="RVU29360.1"/>
    </source>
</evidence>
<comment type="similarity">
    <text evidence="2">Belongs to the EamA transporter family.</text>
</comment>
<comment type="caution">
    <text evidence="8">The sequence shown here is derived from an EMBL/GenBank/DDBJ whole genome shotgun (WGS) entry which is preliminary data.</text>
</comment>
<dbReference type="Pfam" id="PF00892">
    <property type="entry name" value="EamA"/>
    <property type="match status" value="2"/>
</dbReference>
<sequence length="298" mass="31795">MWAGSTPLAEKPGLSDDVKGLLYGTFAVVLFGLTLPASRWSVTYFDPVSVGFGRSAIASVVAATLLLLYRAQWPSRSQIKRLLLTSCGVVFGFPVLSAIAMKSVEASHGGVVMGILPLLTAICAAWIAKERCGLGFWLCSVSGALVVTLFMARDGIGALAAGDLVLVAAVVLAALGYALGGQLSREMPGWQVICWTLVLAAPVTWPTYLLLGVEPNTHSWIGWGSFLYLALVSQLFGFFLWNKGLALGGIAAVSQTQLLQPFITIAFAVTFMGEVLDQWTLACALTVVALVYWGRRFK</sequence>
<feature type="transmembrane region" description="Helical" evidence="6">
    <location>
        <begin position="134"/>
        <end position="152"/>
    </location>
</feature>
<feature type="transmembrane region" description="Helical" evidence="6">
    <location>
        <begin position="158"/>
        <end position="180"/>
    </location>
</feature>
<dbReference type="InterPro" id="IPR050638">
    <property type="entry name" value="AA-Vitamin_Transporters"/>
</dbReference>
<proteinExistence type="inferred from homology"/>
<evidence type="ECO:0000256" key="6">
    <source>
        <dbReference type="SAM" id="Phobius"/>
    </source>
</evidence>
<evidence type="ECO:0000256" key="1">
    <source>
        <dbReference type="ARBA" id="ARBA00004141"/>
    </source>
</evidence>
<feature type="transmembrane region" description="Helical" evidence="6">
    <location>
        <begin position="278"/>
        <end position="294"/>
    </location>
</feature>
<dbReference type="InterPro" id="IPR037185">
    <property type="entry name" value="EmrE-like"/>
</dbReference>
<gene>
    <name evidence="8" type="ORF">EOE65_16445</name>
</gene>
<dbReference type="SUPFAM" id="SSF103481">
    <property type="entry name" value="Multidrug resistance efflux transporter EmrE"/>
    <property type="match status" value="2"/>
</dbReference>
<feature type="transmembrane region" description="Helical" evidence="6">
    <location>
        <begin position="192"/>
        <end position="208"/>
    </location>
</feature>
<dbReference type="GO" id="GO:0016020">
    <property type="term" value="C:membrane"/>
    <property type="evidence" value="ECO:0007669"/>
    <property type="project" value="UniProtKB-SubCell"/>
</dbReference>
<evidence type="ECO:0000313" key="9">
    <source>
        <dbReference type="Proteomes" id="UP000282818"/>
    </source>
</evidence>
<feature type="transmembrane region" description="Helical" evidence="6">
    <location>
        <begin position="220"/>
        <end position="241"/>
    </location>
</feature>
<dbReference type="Proteomes" id="UP000282818">
    <property type="component" value="Unassembled WGS sequence"/>
</dbReference>
<feature type="transmembrane region" description="Helical" evidence="6">
    <location>
        <begin position="21"/>
        <end position="42"/>
    </location>
</feature>
<dbReference type="RefSeq" id="WP_127695754.1">
    <property type="nucleotide sequence ID" value="NZ_SACQ01000010.1"/>
</dbReference>
<keyword evidence="5 6" id="KW-0472">Membrane</keyword>
<keyword evidence="4 6" id="KW-1133">Transmembrane helix</keyword>
<feature type="transmembrane region" description="Helical" evidence="6">
    <location>
        <begin position="248"/>
        <end position="272"/>
    </location>
</feature>
<feature type="domain" description="EamA" evidence="7">
    <location>
        <begin position="19"/>
        <end position="149"/>
    </location>
</feature>
<organism evidence="8 9">
    <name type="scientific">Neptunomonas marina</name>
    <dbReference type="NCBI Taxonomy" id="1815562"/>
    <lineage>
        <taxon>Bacteria</taxon>
        <taxon>Pseudomonadati</taxon>
        <taxon>Pseudomonadota</taxon>
        <taxon>Gammaproteobacteria</taxon>
        <taxon>Oceanospirillales</taxon>
        <taxon>Oceanospirillaceae</taxon>
        <taxon>Neptunomonas</taxon>
    </lineage>
</organism>
<reference evidence="8 9" key="1">
    <citation type="submission" date="2019-01" db="EMBL/GenBank/DDBJ databases">
        <authorList>
            <person name="Chen W.-M."/>
        </authorList>
    </citation>
    <scope>NUCLEOTIDE SEQUENCE [LARGE SCALE GENOMIC DNA]</scope>
    <source>
        <strain evidence="8 9">HPM-16</strain>
    </source>
</reference>
<keyword evidence="9" id="KW-1185">Reference proteome</keyword>